<evidence type="ECO:0000313" key="21">
    <source>
        <dbReference type="EMBL" id="MBO8441160.1"/>
    </source>
</evidence>
<evidence type="ECO:0000256" key="15">
    <source>
        <dbReference type="ARBA" id="ARBA00081008"/>
    </source>
</evidence>
<evidence type="ECO:0000256" key="1">
    <source>
        <dbReference type="ARBA" id="ARBA00004651"/>
    </source>
</evidence>
<dbReference type="GO" id="GO:0016301">
    <property type="term" value="F:kinase activity"/>
    <property type="evidence" value="ECO:0007669"/>
    <property type="project" value="UniProtKB-KW"/>
</dbReference>
<dbReference type="InterPro" id="IPR003352">
    <property type="entry name" value="PTS_EIIC"/>
</dbReference>
<evidence type="ECO:0000259" key="19">
    <source>
        <dbReference type="PROSITE" id="PS51098"/>
    </source>
</evidence>
<dbReference type="PROSITE" id="PS51093">
    <property type="entry name" value="PTS_EIIA_TYPE_1"/>
    <property type="match status" value="1"/>
</dbReference>
<dbReference type="InterPro" id="IPR018113">
    <property type="entry name" value="PTrfase_EIIB_Cys"/>
</dbReference>
<comment type="function">
    <text evidence="12">The phosphoenolpyruvate-dependent sugar phosphotransferase system (sugar PTS), a major carbohydrate active transport system, catalyzes the phosphorylation of incoming sugar substrates concomitantly with their translocation across the cell membrane. This system is involved in sucrose transport.</text>
</comment>
<organism evidence="21 22">
    <name type="scientific">Candidatus Gallilactobacillus intestinavium</name>
    <dbReference type="NCBI Taxonomy" id="2840838"/>
    <lineage>
        <taxon>Bacteria</taxon>
        <taxon>Bacillati</taxon>
        <taxon>Bacillota</taxon>
        <taxon>Bacilli</taxon>
        <taxon>Lactobacillales</taxon>
        <taxon>Lactobacillaceae</taxon>
        <taxon>Lactobacillaceae incertae sedis</taxon>
        <taxon>Candidatus Gallilactobacillus</taxon>
    </lineage>
</organism>
<keyword evidence="5" id="KW-0808">Transferase</keyword>
<evidence type="ECO:0000256" key="10">
    <source>
        <dbReference type="ARBA" id="ARBA00023136"/>
    </source>
</evidence>
<comment type="subcellular location">
    <subcellularLocation>
        <location evidence="1">Cell membrane</location>
        <topology evidence="1">Multi-pass membrane protein</topology>
    </subcellularLocation>
</comment>
<dbReference type="GO" id="GO:0005886">
    <property type="term" value="C:plasma membrane"/>
    <property type="evidence" value="ECO:0007669"/>
    <property type="project" value="UniProtKB-SubCell"/>
</dbReference>
<dbReference type="InterPro" id="IPR036878">
    <property type="entry name" value="Glu_permease_IIB"/>
</dbReference>
<keyword evidence="8" id="KW-0418">Kinase</keyword>
<feature type="transmembrane region" description="Helical" evidence="17">
    <location>
        <begin position="276"/>
        <end position="303"/>
    </location>
</feature>
<dbReference type="PANTHER" id="PTHR30175">
    <property type="entry name" value="PHOSPHOTRANSFERASE SYSTEM TRANSPORT PROTEIN"/>
    <property type="match status" value="1"/>
</dbReference>
<dbReference type="EC" id="2.7.1.211" evidence="11"/>
<evidence type="ECO:0000256" key="3">
    <source>
        <dbReference type="ARBA" id="ARBA00022475"/>
    </source>
</evidence>
<feature type="domain" description="PTS EIIC type-1" evidence="20">
    <location>
        <begin position="104"/>
        <end position="463"/>
    </location>
</feature>
<dbReference type="CDD" id="cd00212">
    <property type="entry name" value="PTS_IIB_glc"/>
    <property type="match status" value="1"/>
</dbReference>
<reference evidence="21" key="2">
    <citation type="journal article" date="2021" name="PeerJ">
        <title>Extensive microbial diversity within the chicken gut microbiome revealed by metagenomics and culture.</title>
        <authorList>
            <person name="Gilroy R."/>
            <person name="Ravi A."/>
            <person name="Getino M."/>
            <person name="Pursley I."/>
            <person name="Horton D.L."/>
            <person name="Alikhan N.F."/>
            <person name="Baker D."/>
            <person name="Gharbi K."/>
            <person name="Hall N."/>
            <person name="Watson M."/>
            <person name="Adriaenssens E.M."/>
            <person name="Foster-Nyarko E."/>
            <person name="Jarju S."/>
            <person name="Secka A."/>
            <person name="Antonio M."/>
            <person name="Oren A."/>
            <person name="Chaudhuri R.R."/>
            <person name="La Ragione R."/>
            <person name="Hildebrand F."/>
            <person name="Pallen M.J."/>
        </authorList>
    </citation>
    <scope>NUCLEOTIDE SEQUENCE</scope>
    <source>
        <strain evidence="21">C6-149</strain>
    </source>
</reference>
<feature type="transmembrane region" description="Helical" evidence="17">
    <location>
        <begin position="243"/>
        <end position="264"/>
    </location>
</feature>
<gene>
    <name evidence="21" type="ORF">IAA89_01725</name>
</gene>
<reference evidence="21" key="1">
    <citation type="submission" date="2020-10" db="EMBL/GenBank/DDBJ databases">
        <authorList>
            <person name="Gilroy R."/>
        </authorList>
    </citation>
    <scope>NUCLEOTIDE SEQUENCE</scope>
    <source>
        <strain evidence="21">C6-149</strain>
    </source>
</reference>
<dbReference type="PROSITE" id="PS51103">
    <property type="entry name" value="PTS_EIIC_TYPE_1"/>
    <property type="match status" value="1"/>
</dbReference>
<dbReference type="Proteomes" id="UP000823614">
    <property type="component" value="Unassembled WGS sequence"/>
</dbReference>
<evidence type="ECO:0000259" key="20">
    <source>
        <dbReference type="PROSITE" id="PS51103"/>
    </source>
</evidence>
<sequence length="606" mass="65566">MSKKYNALAQEIIKLIGGSGNVKDAYHCQTRLRFHLIDDQKAQKDKINKLDGVTKVLESGGQFQVVIGPQVADVFEEIEKYIDVSGDNSEQPNEKKGFWNTVIDFVSNVFQPIIPALSGAGMIKALLALLIVFKLVTEKSQTYIILNMFADGIFYFLPVLLAYTEAKKLKCNPIIAVSVAVILLHPTFTKMVLAGKAVHLFGFLPVSLVNYAYSVIPIILIIFVQKYVEKFFHKVVPKAIELVFVPMLTILTMGILGLVILGPIGNIIGQGLAKVFTYLSVNASWVPALLVGGLLPIMVMFGIHNAIAPLGVVQLATKGFDSIFGPGCVVSNMAQATAGAVVAFRTKNKKEKTIAASGSITAYMGITEPILYGVNLPKRYPLIASMIGGACGGLYAGLTHTHRFATGSSGLPAILLYIGNNTFKYLINIIIAIVIAVVVTGILTLILSYKFEGKDDSQPNELISPVNGEAEPISNASDQAFSDGSLGKGIVVKNPQSNKVVAPISGTVTNLFPTLHAIGITSDQGIEVLIHIGINTVELKGKYFKAMVKQGDHVNKGQLLIDFDRKKIKEAGYSIETMMVITNSQNYKEVKLEDHNQKINVEGIEA</sequence>
<evidence type="ECO:0000256" key="14">
    <source>
        <dbReference type="ARBA" id="ARBA00074554"/>
    </source>
</evidence>
<feature type="domain" description="PTS EIIB type-1" evidence="19">
    <location>
        <begin position="6"/>
        <end position="88"/>
    </location>
</feature>
<dbReference type="InterPro" id="IPR013013">
    <property type="entry name" value="PTS_EIIC_1"/>
</dbReference>
<keyword evidence="3" id="KW-1003">Cell membrane</keyword>
<dbReference type="GO" id="GO:0090589">
    <property type="term" value="F:protein-phosphocysteine-trehalose phosphotransferase system transporter activity"/>
    <property type="evidence" value="ECO:0007669"/>
    <property type="project" value="TreeGrafter"/>
</dbReference>
<dbReference type="PROSITE" id="PS51098">
    <property type="entry name" value="PTS_EIIB_TYPE_1"/>
    <property type="match status" value="1"/>
</dbReference>
<keyword evidence="2" id="KW-0813">Transport</keyword>
<dbReference type="AlphaFoldDB" id="A0A9D9E6F0"/>
<feature type="transmembrane region" description="Helical" evidence="17">
    <location>
        <begin position="323"/>
        <end position="344"/>
    </location>
</feature>
<dbReference type="InterPro" id="IPR001127">
    <property type="entry name" value="PTS_EIIA_1_perm"/>
</dbReference>
<dbReference type="InterPro" id="IPR011055">
    <property type="entry name" value="Dup_hybrid_motif"/>
</dbReference>
<evidence type="ECO:0000256" key="5">
    <source>
        <dbReference type="ARBA" id="ARBA00022679"/>
    </source>
</evidence>
<comment type="catalytic activity">
    <reaction evidence="13">
        <text>N(pros)-phospho-L-histidyl-[protein](out) + sucrose = sucrose 6(G)-phosphate(in) + L-histidyl-[protein]</text>
        <dbReference type="Rhea" id="RHEA:49236"/>
        <dbReference type="Rhea" id="RHEA-COMP:9745"/>
        <dbReference type="Rhea" id="RHEA-COMP:9746"/>
        <dbReference type="ChEBI" id="CHEBI:17992"/>
        <dbReference type="ChEBI" id="CHEBI:29979"/>
        <dbReference type="ChEBI" id="CHEBI:64837"/>
        <dbReference type="ChEBI" id="CHEBI:91002"/>
        <dbReference type="EC" id="2.7.1.211"/>
    </reaction>
</comment>
<feature type="transmembrane region" description="Helical" evidence="17">
    <location>
        <begin position="425"/>
        <end position="447"/>
    </location>
</feature>
<evidence type="ECO:0000256" key="2">
    <source>
        <dbReference type="ARBA" id="ARBA00022448"/>
    </source>
</evidence>
<dbReference type="EMBL" id="JADIMP010000032">
    <property type="protein sequence ID" value="MBO8441160.1"/>
    <property type="molecule type" value="Genomic_DNA"/>
</dbReference>
<dbReference type="FunFam" id="2.70.70.10:FF:000001">
    <property type="entry name" value="PTS system glucose-specific IIA component"/>
    <property type="match status" value="1"/>
</dbReference>
<comment type="caution">
    <text evidence="21">The sequence shown here is derived from an EMBL/GenBank/DDBJ whole genome shotgun (WGS) entry which is preliminary data.</text>
</comment>
<evidence type="ECO:0000256" key="17">
    <source>
        <dbReference type="SAM" id="Phobius"/>
    </source>
</evidence>
<dbReference type="NCBIfam" id="TIGR01995">
    <property type="entry name" value="PTS-II-ABC-beta"/>
    <property type="match status" value="1"/>
</dbReference>
<dbReference type="FunFam" id="3.30.1360.60:FF:000001">
    <property type="entry name" value="PTS system glucose-specific IIBC component PtsG"/>
    <property type="match status" value="1"/>
</dbReference>
<keyword evidence="7 17" id="KW-0812">Transmembrane</keyword>
<keyword evidence="4 21" id="KW-0762">Sugar transport</keyword>
<dbReference type="Pfam" id="PF00367">
    <property type="entry name" value="PTS_EIIB"/>
    <property type="match status" value="1"/>
</dbReference>
<dbReference type="PANTHER" id="PTHR30175:SF1">
    <property type="entry name" value="PTS SYSTEM ARBUTIN-, CELLOBIOSE-, AND SALICIN-SPECIFIC EIIBC COMPONENT-RELATED"/>
    <property type="match status" value="1"/>
</dbReference>
<evidence type="ECO:0000256" key="12">
    <source>
        <dbReference type="ARBA" id="ARBA00045139"/>
    </source>
</evidence>
<evidence type="ECO:0000259" key="18">
    <source>
        <dbReference type="PROSITE" id="PS51093"/>
    </source>
</evidence>
<dbReference type="PROSITE" id="PS01035">
    <property type="entry name" value="PTS_EIIB_TYPE_1_CYS"/>
    <property type="match status" value="1"/>
</dbReference>
<dbReference type="GO" id="GO:0015771">
    <property type="term" value="P:trehalose transport"/>
    <property type="evidence" value="ECO:0007669"/>
    <property type="project" value="TreeGrafter"/>
</dbReference>
<dbReference type="PROSITE" id="PS00371">
    <property type="entry name" value="PTS_EIIA_TYPE_1_HIS"/>
    <property type="match status" value="1"/>
</dbReference>
<keyword evidence="9 17" id="KW-1133">Transmembrane helix</keyword>
<feature type="active site" description="Phosphocysteine intermediate; for EIIB activity" evidence="16">
    <location>
        <position position="28"/>
    </location>
</feature>
<evidence type="ECO:0000256" key="11">
    <source>
        <dbReference type="ARBA" id="ARBA00044053"/>
    </source>
</evidence>
<evidence type="ECO:0000256" key="7">
    <source>
        <dbReference type="ARBA" id="ARBA00022692"/>
    </source>
</evidence>
<evidence type="ECO:0000256" key="16">
    <source>
        <dbReference type="PROSITE-ProRule" id="PRU00421"/>
    </source>
</evidence>
<dbReference type="InterPro" id="IPR011297">
    <property type="entry name" value="PTS_IIABC_b_glu"/>
</dbReference>
<dbReference type="GO" id="GO:0009401">
    <property type="term" value="P:phosphoenolpyruvate-dependent sugar phosphotransferase system"/>
    <property type="evidence" value="ECO:0007669"/>
    <property type="project" value="UniProtKB-KW"/>
</dbReference>
<dbReference type="GO" id="GO:0008982">
    <property type="term" value="F:protein-N(PI)-phosphohistidine-sugar phosphotransferase activity"/>
    <property type="evidence" value="ECO:0007669"/>
    <property type="project" value="InterPro"/>
</dbReference>
<feature type="transmembrane region" description="Helical" evidence="17">
    <location>
        <begin position="113"/>
        <end position="136"/>
    </location>
</feature>
<evidence type="ECO:0000256" key="13">
    <source>
        <dbReference type="ARBA" id="ARBA00048931"/>
    </source>
</evidence>
<proteinExistence type="predicted"/>
<protein>
    <recommendedName>
        <fullName evidence="14">PTS system sucrose-specific EIIBCA component</fullName>
        <ecNumber evidence="11">2.7.1.211</ecNumber>
    </recommendedName>
    <alternativeName>
        <fullName evidence="15">EIIBCA-Scr</fullName>
    </alternativeName>
</protein>
<dbReference type="NCBIfam" id="TIGR00830">
    <property type="entry name" value="PTBA"/>
    <property type="match status" value="1"/>
</dbReference>
<keyword evidence="10 17" id="KW-0472">Membrane</keyword>
<dbReference type="InterPro" id="IPR001996">
    <property type="entry name" value="PTS_IIB_1"/>
</dbReference>
<evidence type="ECO:0000256" key="4">
    <source>
        <dbReference type="ARBA" id="ARBA00022597"/>
    </source>
</evidence>
<dbReference type="Gene3D" id="3.30.1360.60">
    <property type="entry name" value="Glucose permease domain IIB"/>
    <property type="match status" value="1"/>
</dbReference>
<dbReference type="InterPro" id="IPR050558">
    <property type="entry name" value="PTS_Sugar-Specific_Components"/>
</dbReference>
<feature type="domain" description="PTS EIIA type-1" evidence="18">
    <location>
        <begin position="478"/>
        <end position="583"/>
    </location>
</feature>
<name>A0A9D9E6F0_9LACO</name>
<feature type="transmembrane region" description="Helical" evidence="17">
    <location>
        <begin position="143"/>
        <end position="162"/>
    </location>
</feature>
<dbReference type="Pfam" id="PF00358">
    <property type="entry name" value="PTS_EIIA_1"/>
    <property type="match status" value="1"/>
</dbReference>
<dbReference type="Pfam" id="PF02378">
    <property type="entry name" value="PTS_EIIC"/>
    <property type="match status" value="1"/>
</dbReference>
<dbReference type="SUPFAM" id="SSF51261">
    <property type="entry name" value="Duplicated hybrid motif"/>
    <property type="match status" value="1"/>
</dbReference>
<evidence type="ECO:0000256" key="9">
    <source>
        <dbReference type="ARBA" id="ARBA00022989"/>
    </source>
</evidence>
<accession>A0A9D9E6F0</accession>
<feature type="transmembrane region" description="Helical" evidence="17">
    <location>
        <begin position="200"/>
        <end position="223"/>
    </location>
</feature>
<feature type="transmembrane region" description="Helical" evidence="17">
    <location>
        <begin position="174"/>
        <end position="193"/>
    </location>
</feature>
<evidence type="ECO:0000256" key="6">
    <source>
        <dbReference type="ARBA" id="ARBA00022683"/>
    </source>
</evidence>
<dbReference type="SUPFAM" id="SSF55604">
    <property type="entry name" value="Glucose permease domain IIB"/>
    <property type="match status" value="1"/>
</dbReference>
<keyword evidence="6" id="KW-0598">Phosphotransferase system</keyword>
<dbReference type="Gene3D" id="2.70.70.10">
    <property type="entry name" value="Glucose Permease (Domain IIA)"/>
    <property type="match status" value="1"/>
</dbReference>
<evidence type="ECO:0000313" key="22">
    <source>
        <dbReference type="Proteomes" id="UP000823614"/>
    </source>
</evidence>
<evidence type="ECO:0000256" key="8">
    <source>
        <dbReference type="ARBA" id="ARBA00022777"/>
    </source>
</evidence>